<dbReference type="Proteomes" id="UP000789396">
    <property type="component" value="Unassembled WGS sequence"/>
</dbReference>
<proteinExistence type="predicted"/>
<name>A0A9N9B8F8_9GLOM</name>
<dbReference type="EMBL" id="CAJVPZ010005276">
    <property type="protein sequence ID" value="CAG8559185.1"/>
    <property type="molecule type" value="Genomic_DNA"/>
</dbReference>
<evidence type="ECO:0000313" key="2">
    <source>
        <dbReference type="EMBL" id="CAG8559185.1"/>
    </source>
</evidence>
<evidence type="ECO:0000313" key="3">
    <source>
        <dbReference type="Proteomes" id="UP000789396"/>
    </source>
</evidence>
<keyword evidence="3" id="KW-1185">Reference proteome</keyword>
<comment type="caution">
    <text evidence="2">The sequence shown here is derived from an EMBL/GenBank/DDBJ whole genome shotgun (WGS) entry which is preliminary data.</text>
</comment>
<dbReference type="AlphaFoldDB" id="A0A9N9B8F8"/>
<evidence type="ECO:0000256" key="1">
    <source>
        <dbReference type="SAM" id="MobiDB-lite"/>
    </source>
</evidence>
<protein>
    <submittedName>
        <fullName evidence="2">2315_t:CDS:1</fullName>
    </submittedName>
</protein>
<sequence>MQDIVQGVFDFTTTSPKDHAIEISLPARKEKCQEISDFIDDSSDVLTEAEVCEETLLETEVSITTTPFIKSYHNSNSEDIVNENNEFSETVTIIDSFSDSSESSDGDGGESSDDDSNNDETNSKDSTKVNTPAHNRTYFRNKMTEQYPDLFWEGGNGNNDYYGITDESLCPLYKSDHYEDKGIEGRYKSGSYFIKCEQRGIKTEITA</sequence>
<gene>
    <name evidence="2" type="ORF">RFULGI_LOCUS4985</name>
</gene>
<accession>A0A9N9B8F8</accession>
<reference evidence="2" key="1">
    <citation type="submission" date="2021-06" db="EMBL/GenBank/DDBJ databases">
        <authorList>
            <person name="Kallberg Y."/>
            <person name="Tangrot J."/>
            <person name="Rosling A."/>
        </authorList>
    </citation>
    <scope>NUCLEOTIDE SEQUENCE</scope>
    <source>
        <strain evidence="2">IN212</strain>
    </source>
</reference>
<feature type="region of interest" description="Disordered" evidence="1">
    <location>
        <begin position="95"/>
        <end position="140"/>
    </location>
</feature>
<feature type="compositionally biased region" description="Acidic residues" evidence="1">
    <location>
        <begin position="102"/>
        <end position="118"/>
    </location>
</feature>
<organism evidence="2 3">
    <name type="scientific">Racocetra fulgida</name>
    <dbReference type="NCBI Taxonomy" id="60492"/>
    <lineage>
        <taxon>Eukaryota</taxon>
        <taxon>Fungi</taxon>
        <taxon>Fungi incertae sedis</taxon>
        <taxon>Mucoromycota</taxon>
        <taxon>Glomeromycotina</taxon>
        <taxon>Glomeromycetes</taxon>
        <taxon>Diversisporales</taxon>
        <taxon>Gigasporaceae</taxon>
        <taxon>Racocetra</taxon>
    </lineage>
</organism>